<sequence>MSSLRLALKASLADAKNQQEKEVASAERAVVDTPYQVTSSFHLRLDIGIGIKKGTHQEARPTSFSGAFSNSADIKSSAVIVVDSDEGALRPEFEIAYDQRTTFADVLRNVFEKHLLGGHLLDFLQYNSQNGDGKERKELIMLAYSKGDATLLQPYWSSCGTTVQKEKQQTLLQLSFSSGGRPDTVIVPSTLVISFIENYLWDPSKKMRKLNSRENKKFIDMKLITKPVCQGYEPNNLNILLCEEDWREDRKGKLLPKTVLFTQKPPAATRTVSKEKHHPELKSFLIPNFLGSNHLLIAMAFLAPTSLALRGVDTFDGIQPSVDRPSFCRSRALNFERPAVLRQYFGMNVENTRGLPPPRRESAAWRYVYGLGSGTQSVGIHPEHFTTREMTVPMVMIADEIFRHLQARFQQDDEITIRRFNHMTLMFYYQKVDGKNPNKPMLGYHTDNVYSNDGSFKHTSNSQLENTFT</sequence>
<gene>
    <name evidence="1" type="ORF">ACHAW5_001193</name>
</gene>
<keyword evidence="2" id="KW-1185">Reference proteome</keyword>
<reference evidence="1 2" key="1">
    <citation type="submission" date="2024-10" db="EMBL/GenBank/DDBJ databases">
        <title>Updated reference genomes for cyclostephanoid diatoms.</title>
        <authorList>
            <person name="Roberts W.R."/>
            <person name="Alverson A.J."/>
        </authorList>
    </citation>
    <scope>NUCLEOTIDE SEQUENCE [LARGE SCALE GENOMIC DNA]</scope>
    <source>
        <strain evidence="1 2">AJA276-08</strain>
    </source>
</reference>
<evidence type="ECO:0000313" key="1">
    <source>
        <dbReference type="EMBL" id="KAL3775059.1"/>
    </source>
</evidence>
<evidence type="ECO:0000313" key="2">
    <source>
        <dbReference type="Proteomes" id="UP001530315"/>
    </source>
</evidence>
<comment type="caution">
    <text evidence="1">The sequence shown here is derived from an EMBL/GenBank/DDBJ whole genome shotgun (WGS) entry which is preliminary data.</text>
</comment>
<protein>
    <submittedName>
        <fullName evidence="1">Uncharacterized protein</fullName>
    </submittedName>
</protein>
<dbReference type="EMBL" id="JALLAZ020001434">
    <property type="protein sequence ID" value="KAL3775059.1"/>
    <property type="molecule type" value="Genomic_DNA"/>
</dbReference>
<proteinExistence type="predicted"/>
<dbReference type="AlphaFoldDB" id="A0ABD3NG56"/>
<name>A0ABD3NG56_9STRA</name>
<accession>A0ABD3NG56</accession>
<dbReference type="Proteomes" id="UP001530315">
    <property type="component" value="Unassembled WGS sequence"/>
</dbReference>
<organism evidence="1 2">
    <name type="scientific">Stephanodiscus triporus</name>
    <dbReference type="NCBI Taxonomy" id="2934178"/>
    <lineage>
        <taxon>Eukaryota</taxon>
        <taxon>Sar</taxon>
        <taxon>Stramenopiles</taxon>
        <taxon>Ochrophyta</taxon>
        <taxon>Bacillariophyta</taxon>
        <taxon>Coscinodiscophyceae</taxon>
        <taxon>Thalassiosirophycidae</taxon>
        <taxon>Stephanodiscales</taxon>
        <taxon>Stephanodiscaceae</taxon>
        <taxon>Stephanodiscus</taxon>
    </lineage>
</organism>